<accession>A0A069DPC5</accession>
<keyword evidence="9" id="KW-0472">Membrane</keyword>
<dbReference type="AlphaFoldDB" id="A0A069DPC5"/>
<dbReference type="GO" id="GO:0030970">
    <property type="term" value="P:retrograde protein transport, ER to cytosol"/>
    <property type="evidence" value="ECO:0007669"/>
    <property type="project" value="TreeGrafter"/>
</dbReference>
<comment type="similarity">
    <text evidence="3">Belongs to the selenoprotein S family.</text>
</comment>
<dbReference type="GO" id="GO:0036502">
    <property type="term" value="C:Derlin-1-VIMP complex"/>
    <property type="evidence" value="ECO:0007669"/>
    <property type="project" value="TreeGrafter"/>
</dbReference>
<reference evidence="12" key="1">
    <citation type="journal article" date="2015" name="J. Med. Entomol.">
        <title>A Deep Insight Into the Sialotranscriptome of the Chagas Disease Vector, Panstrongylus megistus (Hemiptera: Heteroptera).</title>
        <authorList>
            <person name="Ribeiro J.M."/>
            <person name="Schwarz A."/>
            <person name="Francischetti I.M."/>
        </authorList>
    </citation>
    <scope>NUCLEOTIDE SEQUENCE</scope>
    <source>
        <tissue evidence="12">Salivary glands</tissue>
    </source>
</reference>
<evidence type="ECO:0000256" key="1">
    <source>
        <dbReference type="ARBA" id="ARBA00004389"/>
    </source>
</evidence>
<evidence type="ECO:0000256" key="4">
    <source>
        <dbReference type="ARBA" id="ARBA00022490"/>
    </source>
</evidence>
<dbReference type="Pfam" id="PF06936">
    <property type="entry name" value="Selenoprotein_S"/>
    <property type="match status" value="1"/>
</dbReference>
<protein>
    <submittedName>
        <fullName evidence="12">Putative selenoprotein s</fullName>
    </submittedName>
</protein>
<evidence type="ECO:0000256" key="7">
    <source>
        <dbReference type="ARBA" id="ARBA00022933"/>
    </source>
</evidence>
<keyword evidence="5" id="KW-0812">Transmembrane</keyword>
<keyword evidence="8" id="KW-1133">Transmembrane helix</keyword>
<dbReference type="PANTHER" id="PTHR28621:SF1">
    <property type="entry name" value="SELENOPROTEIN S"/>
    <property type="match status" value="1"/>
</dbReference>
<evidence type="ECO:0000256" key="11">
    <source>
        <dbReference type="SAM" id="MobiDB-lite"/>
    </source>
</evidence>
<feature type="region of interest" description="Disordered" evidence="11">
    <location>
        <begin position="101"/>
        <end position="136"/>
    </location>
</feature>
<dbReference type="GO" id="GO:0030968">
    <property type="term" value="P:endoplasmic reticulum unfolded protein response"/>
    <property type="evidence" value="ECO:0007669"/>
    <property type="project" value="TreeGrafter"/>
</dbReference>
<organism evidence="12">
    <name type="scientific">Panstrongylus megistus</name>
    <dbReference type="NCBI Taxonomy" id="65343"/>
    <lineage>
        <taxon>Eukaryota</taxon>
        <taxon>Metazoa</taxon>
        <taxon>Ecdysozoa</taxon>
        <taxon>Arthropoda</taxon>
        <taxon>Hexapoda</taxon>
        <taxon>Insecta</taxon>
        <taxon>Pterygota</taxon>
        <taxon>Neoptera</taxon>
        <taxon>Paraneoptera</taxon>
        <taxon>Hemiptera</taxon>
        <taxon>Heteroptera</taxon>
        <taxon>Panheteroptera</taxon>
        <taxon>Cimicomorpha</taxon>
        <taxon>Reduviidae</taxon>
        <taxon>Triatominae</taxon>
        <taxon>Panstrongylus</taxon>
    </lineage>
</organism>
<keyword evidence="7" id="KW-0712">Selenocysteine</keyword>
<evidence type="ECO:0000256" key="6">
    <source>
        <dbReference type="ARBA" id="ARBA00022824"/>
    </source>
</evidence>
<dbReference type="EMBL" id="GBGD01003417">
    <property type="protein sequence ID" value="JAC85472.1"/>
    <property type="molecule type" value="mRNA"/>
</dbReference>
<evidence type="ECO:0000256" key="10">
    <source>
        <dbReference type="SAM" id="Coils"/>
    </source>
</evidence>
<evidence type="ECO:0000313" key="12">
    <source>
        <dbReference type="EMBL" id="JAC85472.1"/>
    </source>
</evidence>
<sequence length="136" mass="15829">GWYFVGLGIFYLVFKEKIHKVLDEWYEKREESKYAAKYHKNPDLARARSEALELARQRMQEEVNRKAIEAEIRRKELEEKRRLEKLSKLIDIGGNRLGEASTSKNFKSEYNPLMNDAGGRYKPPKRSCCKKGGGCG</sequence>
<dbReference type="PANTHER" id="PTHR28621">
    <property type="entry name" value="SELENOPROTEIN S"/>
    <property type="match status" value="1"/>
</dbReference>
<evidence type="ECO:0000256" key="8">
    <source>
        <dbReference type="ARBA" id="ARBA00022989"/>
    </source>
</evidence>
<keyword evidence="10" id="KW-0175">Coiled coil</keyword>
<comment type="subcellular location">
    <subcellularLocation>
        <location evidence="2">Cytoplasm</location>
    </subcellularLocation>
    <subcellularLocation>
        <location evidence="1">Endoplasmic reticulum membrane</location>
        <topology evidence="1">Single-pass membrane protein</topology>
    </subcellularLocation>
</comment>
<dbReference type="InterPro" id="IPR009703">
    <property type="entry name" value="Selenoprotein_S"/>
</dbReference>
<keyword evidence="6" id="KW-0256">Endoplasmic reticulum</keyword>
<keyword evidence="4" id="KW-0963">Cytoplasm</keyword>
<dbReference type="Gene3D" id="6.10.250.2950">
    <property type="match status" value="1"/>
</dbReference>
<evidence type="ECO:0000256" key="5">
    <source>
        <dbReference type="ARBA" id="ARBA00022692"/>
    </source>
</evidence>
<name>A0A069DPC5_9HEMI</name>
<dbReference type="GO" id="GO:0036513">
    <property type="term" value="C:Derlin-1 retrotranslocation complex"/>
    <property type="evidence" value="ECO:0007669"/>
    <property type="project" value="TreeGrafter"/>
</dbReference>
<evidence type="ECO:0000256" key="2">
    <source>
        <dbReference type="ARBA" id="ARBA00004496"/>
    </source>
</evidence>
<feature type="non-terminal residue" evidence="12">
    <location>
        <position position="1"/>
    </location>
</feature>
<evidence type="ECO:0000256" key="3">
    <source>
        <dbReference type="ARBA" id="ARBA00011034"/>
    </source>
</evidence>
<evidence type="ECO:0000256" key="9">
    <source>
        <dbReference type="ARBA" id="ARBA00023136"/>
    </source>
</evidence>
<proteinExistence type="evidence at transcript level"/>
<feature type="coiled-coil region" evidence="10">
    <location>
        <begin position="44"/>
        <end position="80"/>
    </location>
</feature>